<dbReference type="Proteomes" id="UP001371224">
    <property type="component" value="Unassembled WGS sequence"/>
</dbReference>
<dbReference type="PANTHER" id="PTHR43639">
    <property type="entry name" value="OXIDOREDUCTASE, SHORT-CHAIN DEHYDROGENASE/REDUCTASE FAMILY (AFU_ORTHOLOGUE AFUA_5G02870)"/>
    <property type="match status" value="1"/>
</dbReference>
<name>A0ABU8L918_9MICO</name>
<organism evidence="2 3">
    <name type="scientific">Microbacterium bandirmense</name>
    <dbReference type="NCBI Taxonomy" id="3122050"/>
    <lineage>
        <taxon>Bacteria</taxon>
        <taxon>Bacillati</taxon>
        <taxon>Actinomycetota</taxon>
        <taxon>Actinomycetes</taxon>
        <taxon>Micrococcales</taxon>
        <taxon>Microbacteriaceae</taxon>
        <taxon>Microbacterium</taxon>
    </lineage>
</organism>
<dbReference type="CDD" id="cd05233">
    <property type="entry name" value="SDR_c"/>
    <property type="match status" value="1"/>
</dbReference>
<reference evidence="2 3" key="1">
    <citation type="submission" date="2024-02" db="EMBL/GenBank/DDBJ databases">
        <authorList>
            <person name="Saticioglu I.B."/>
        </authorList>
    </citation>
    <scope>NUCLEOTIDE SEQUENCE [LARGE SCALE GENOMIC DNA]</scope>
    <source>
        <strain evidence="2 3">Mu-80</strain>
    </source>
</reference>
<dbReference type="EC" id="1.1.-.-" evidence="2"/>
<dbReference type="PRINTS" id="PR00081">
    <property type="entry name" value="GDHRDH"/>
</dbReference>
<dbReference type="EMBL" id="JBBDGM010000004">
    <property type="protein sequence ID" value="MEJ1087802.1"/>
    <property type="molecule type" value="Genomic_DNA"/>
</dbReference>
<evidence type="ECO:0000256" key="1">
    <source>
        <dbReference type="ARBA" id="ARBA00023002"/>
    </source>
</evidence>
<keyword evidence="1 2" id="KW-0560">Oxidoreductase</keyword>
<protein>
    <submittedName>
        <fullName evidence="2">SDR family oxidoreductase</fullName>
        <ecNumber evidence="2">1.1.-.-</ecNumber>
    </submittedName>
</protein>
<dbReference type="InterPro" id="IPR002347">
    <property type="entry name" value="SDR_fam"/>
</dbReference>
<proteinExistence type="predicted"/>
<evidence type="ECO:0000313" key="2">
    <source>
        <dbReference type="EMBL" id="MEJ1087802.1"/>
    </source>
</evidence>
<dbReference type="GO" id="GO:0016491">
    <property type="term" value="F:oxidoreductase activity"/>
    <property type="evidence" value="ECO:0007669"/>
    <property type="project" value="UniProtKB-KW"/>
</dbReference>
<dbReference type="InterPro" id="IPR036291">
    <property type="entry name" value="NAD(P)-bd_dom_sf"/>
</dbReference>
<dbReference type="SUPFAM" id="SSF51735">
    <property type="entry name" value="NAD(P)-binding Rossmann-fold domains"/>
    <property type="match status" value="1"/>
</dbReference>
<comment type="caution">
    <text evidence="2">The sequence shown here is derived from an EMBL/GenBank/DDBJ whole genome shotgun (WGS) entry which is preliminary data.</text>
</comment>
<accession>A0ABU8L918</accession>
<dbReference type="Gene3D" id="3.40.50.720">
    <property type="entry name" value="NAD(P)-binding Rossmann-like Domain"/>
    <property type="match status" value="1"/>
</dbReference>
<dbReference type="PANTHER" id="PTHR43639:SF9">
    <property type="entry name" value="BLL5898 PROTEIN"/>
    <property type="match status" value="1"/>
</dbReference>
<dbReference type="RefSeq" id="WP_337331473.1">
    <property type="nucleotide sequence ID" value="NZ_JBBDGM010000004.1"/>
</dbReference>
<dbReference type="Pfam" id="PF13561">
    <property type="entry name" value="adh_short_C2"/>
    <property type="match status" value="1"/>
</dbReference>
<evidence type="ECO:0000313" key="3">
    <source>
        <dbReference type="Proteomes" id="UP001371224"/>
    </source>
</evidence>
<gene>
    <name evidence="2" type="ORF">WDU99_05680</name>
</gene>
<sequence>MDTTRSPQAPEFRTLPGIAVVTGGSGGIGAAVARRLVAEGVKVAVTYRSTRPDDLLDELGSGVEAHHLDVRDDSTARALADDLSSRHGGVHTVVHSAGPHVPMVHLSKVPVAQFARQVDEDLVGFFAVATAFLPALRESSGSLTVVTSAATRRYPLRDGLSAAPKGGVEALARGLAAEEGRFGVRVNSVGPGMLWDGMSARLMASGDLDQRALDAAMSNIPLRRFGTADDIAAAVSFLASPQAGFITGQKLDVDGGFGV</sequence>
<keyword evidence="3" id="KW-1185">Reference proteome</keyword>